<dbReference type="EMBL" id="BMXG01000020">
    <property type="protein sequence ID" value="GHC09158.1"/>
    <property type="molecule type" value="Genomic_DNA"/>
</dbReference>
<evidence type="ECO:0000256" key="3">
    <source>
        <dbReference type="ARBA" id="ARBA00022692"/>
    </source>
</evidence>
<dbReference type="Proteomes" id="UP000642829">
    <property type="component" value="Unassembled WGS sequence"/>
</dbReference>
<evidence type="ECO:0000256" key="6">
    <source>
        <dbReference type="SAM" id="Phobius"/>
    </source>
</evidence>
<accession>A0A8J3DDB9</accession>
<dbReference type="RefSeq" id="WP_189516325.1">
    <property type="nucleotide sequence ID" value="NZ_BMXG01000020.1"/>
</dbReference>
<name>A0A8J3DDB9_9BACT</name>
<dbReference type="GO" id="GO:0016020">
    <property type="term" value="C:membrane"/>
    <property type="evidence" value="ECO:0007669"/>
    <property type="project" value="UniProtKB-SubCell"/>
</dbReference>
<evidence type="ECO:0000256" key="5">
    <source>
        <dbReference type="ARBA" id="ARBA00023136"/>
    </source>
</evidence>
<evidence type="ECO:0000313" key="8">
    <source>
        <dbReference type="Proteomes" id="UP000642829"/>
    </source>
</evidence>
<dbReference type="InterPro" id="IPR002549">
    <property type="entry name" value="AI-2E-like"/>
</dbReference>
<reference evidence="7" key="2">
    <citation type="submission" date="2020-09" db="EMBL/GenBank/DDBJ databases">
        <authorList>
            <person name="Sun Q."/>
            <person name="Kim S."/>
        </authorList>
    </citation>
    <scope>NUCLEOTIDE SEQUENCE</scope>
    <source>
        <strain evidence="7">KCTC 12870</strain>
    </source>
</reference>
<organism evidence="7 8">
    <name type="scientific">Cerasicoccus arenae</name>
    <dbReference type="NCBI Taxonomy" id="424488"/>
    <lineage>
        <taxon>Bacteria</taxon>
        <taxon>Pseudomonadati</taxon>
        <taxon>Verrucomicrobiota</taxon>
        <taxon>Opitutia</taxon>
        <taxon>Puniceicoccales</taxon>
        <taxon>Cerasicoccaceae</taxon>
        <taxon>Cerasicoccus</taxon>
    </lineage>
</organism>
<evidence type="ECO:0000256" key="1">
    <source>
        <dbReference type="ARBA" id="ARBA00004141"/>
    </source>
</evidence>
<keyword evidence="3 6" id="KW-0812">Transmembrane</keyword>
<dbReference type="PANTHER" id="PTHR21716">
    <property type="entry name" value="TRANSMEMBRANE PROTEIN"/>
    <property type="match status" value="1"/>
</dbReference>
<feature type="transmembrane region" description="Helical" evidence="6">
    <location>
        <begin position="259"/>
        <end position="277"/>
    </location>
</feature>
<comment type="similarity">
    <text evidence="2">Belongs to the autoinducer-2 exporter (AI-2E) (TC 2.A.86) family.</text>
</comment>
<feature type="transmembrane region" description="Helical" evidence="6">
    <location>
        <begin position="141"/>
        <end position="161"/>
    </location>
</feature>
<keyword evidence="8" id="KW-1185">Reference proteome</keyword>
<reference evidence="7" key="1">
    <citation type="journal article" date="2014" name="Int. J. Syst. Evol. Microbiol.">
        <title>Complete genome sequence of Corynebacterium casei LMG S-19264T (=DSM 44701T), isolated from a smear-ripened cheese.</title>
        <authorList>
            <consortium name="US DOE Joint Genome Institute (JGI-PGF)"/>
            <person name="Walter F."/>
            <person name="Albersmeier A."/>
            <person name="Kalinowski J."/>
            <person name="Ruckert C."/>
        </authorList>
    </citation>
    <scope>NUCLEOTIDE SEQUENCE</scope>
    <source>
        <strain evidence="7">KCTC 12870</strain>
    </source>
</reference>
<dbReference type="PANTHER" id="PTHR21716:SF64">
    <property type="entry name" value="AI-2 TRANSPORT PROTEIN TQSA"/>
    <property type="match status" value="1"/>
</dbReference>
<evidence type="ECO:0000313" key="7">
    <source>
        <dbReference type="EMBL" id="GHC09158.1"/>
    </source>
</evidence>
<evidence type="ECO:0000256" key="4">
    <source>
        <dbReference type="ARBA" id="ARBA00022989"/>
    </source>
</evidence>
<feature type="transmembrane region" description="Helical" evidence="6">
    <location>
        <begin position="59"/>
        <end position="81"/>
    </location>
</feature>
<dbReference type="GO" id="GO:0055085">
    <property type="term" value="P:transmembrane transport"/>
    <property type="evidence" value="ECO:0007669"/>
    <property type="project" value="TreeGrafter"/>
</dbReference>
<comment type="subcellular location">
    <subcellularLocation>
        <location evidence="1">Membrane</location>
        <topology evidence="1">Multi-pass membrane protein</topology>
    </subcellularLocation>
</comment>
<protein>
    <submittedName>
        <fullName evidence="7">Membrane protein</fullName>
    </submittedName>
</protein>
<sequence length="349" mass="37836">MPSMRPRAINVLFGVAATVIIIAGLKAAAAIVVPFLLAVFLVILIAPIYFWLQRKGAPSWAALIVLILGMLGIGLFGATFFTNAINDFAGNLSKYQRELTLQINDSVKWLESHGVEIEEDWVAKTFDVRSLFTQTANLLKSIGGILSNAFVIILIAIFILMEAARLPDKIRHLPGMTDNRWQDLERIVDNVRHYMGMKTVMSAMTGVLVTTLLILMGVDYPILLGVLAFLLNFVPSIGSIIAAVPGILLAIVLHGMGDAMIVAAGYLIINVGISNVLEPRYMGKGLGLSPMIIIVTLFLWAWMLGPVGMLLSVPLTMAIKVALEASANTRGIAYLMSDTVPTKDTETSE</sequence>
<feature type="transmembrane region" description="Helical" evidence="6">
    <location>
        <begin position="224"/>
        <end position="252"/>
    </location>
</feature>
<keyword evidence="4 6" id="KW-1133">Transmembrane helix</keyword>
<feature type="transmembrane region" description="Helical" evidence="6">
    <location>
        <begin position="200"/>
        <end position="218"/>
    </location>
</feature>
<evidence type="ECO:0000256" key="2">
    <source>
        <dbReference type="ARBA" id="ARBA00009773"/>
    </source>
</evidence>
<gene>
    <name evidence="7" type="primary">tqsA</name>
    <name evidence="7" type="ORF">GCM10007047_28050</name>
</gene>
<dbReference type="Pfam" id="PF01594">
    <property type="entry name" value="AI-2E_transport"/>
    <property type="match status" value="1"/>
</dbReference>
<proteinExistence type="inferred from homology"/>
<dbReference type="AlphaFoldDB" id="A0A8J3DDB9"/>
<feature type="transmembrane region" description="Helical" evidence="6">
    <location>
        <begin position="31"/>
        <end position="52"/>
    </location>
</feature>
<comment type="caution">
    <text evidence="7">The sequence shown here is derived from an EMBL/GenBank/DDBJ whole genome shotgun (WGS) entry which is preliminary data.</text>
</comment>
<feature type="transmembrane region" description="Helical" evidence="6">
    <location>
        <begin position="289"/>
        <end position="311"/>
    </location>
</feature>
<feature type="transmembrane region" description="Helical" evidence="6">
    <location>
        <begin position="7"/>
        <end position="25"/>
    </location>
</feature>
<keyword evidence="5 6" id="KW-0472">Membrane</keyword>